<organism evidence="1 2">
    <name type="scientific">Sphaerodactylus townsendi</name>
    <dbReference type="NCBI Taxonomy" id="933632"/>
    <lineage>
        <taxon>Eukaryota</taxon>
        <taxon>Metazoa</taxon>
        <taxon>Chordata</taxon>
        <taxon>Craniata</taxon>
        <taxon>Vertebrata</taxon>
        <taxon>Euteleostomi</taxon>
        <taxon>Lepidosauria</taxon>
        <taxon>Squamata</taxon>
        <taxon>Bifurcata</taxon>
        <taxon>Gekkota</taxon>
        <taxon>Sphaerodactylidae</taxon>
        <taxon>Sphaerodactylus</taxon>
    </lineage>
</organism>
<sequence length="68" mass="7749">MRKRKEAGQRIVKGHTVECSCVRSLLNRRAAIFVVDGRTEEAPCWKRAQSVQEKREPATLQDVENGPK</sequence>
<keyword evidence="2" id="KW-1185">Reference proteome</keyword>
<comment type="caution">
    <text evidence="1">The sequence shown here is derived from an EMBL/GenBank/DDBJ whole genome shotgun (WGS) entry which is preliminary data.</text>
</comment>
<gene>
    <name evidence="1" type="ORF">K3G42_017677</name>
</gene>
<evidence type="ECO:0000313" key="1">
    <source>
        <dbReference type="EMBL" id="KAH7998533.1"/>
    </source>
</evidence>
<dbReference type="Proteomes" id="UP000827872">
    <property type="component" value="Linkage Group LG12"/>
</dbReference>
<evidence type="ECO:0000313" key="2">
    <source>
        <dbReference type="Proteomes" id="UP000827872"/>
    </source>
</evidence>
<protein>
    <submittedName>
        <fullName evidence="1">Uncharacterized protein</fullName>
    </submittedName>
</protein>
<dbReference type="EMBL" id="CM037625">
    <property type="protein sequence ID" value="KAH7998533.1"/>
    <property type="molecule type" value="Genomic_DNA"/>
</dbReference>
<reference evidence="1" key="1">
    <citation type="submission" date="2021-08" db="EMBL/GenBank/DDBJ databases">
        <title>The first chromosome-level gecko genome reveals the dynamic sex chromosomes of Neotropical dwarf geckos (Sphaerodactylidae: Sphaerodactylus).</title>
        <authorList>
            <person name="Pinto B.J."/>
            <person name="Keating S.E."/>
            <person name="Gamble T."/>
        </authorList>
    </citation>
    <scope>NUCLEOTIDE SEQUENCE</scope>
    <source>
        <strain evidence="1">TG3544</strain>
    </source>
</reference>
<name>A0ACB8F1G3_9SAUR</name>
<proteinExistence type="predicted"/>
<accession>A0ACB8F1G3</accession>